<dbReference type="SUPFAM" id="SSF63829">
    <property type="entry name" value="Calcium-dependent phosphotriesterase"/>
    <property type="match status" value="1"/>
</dbReference>
<organism evidence="1">
    <name type="scientific">Tetraselmis sp. GSL018</name>
    <dbReference type="NCBI Taxonomy" id="582737"/>
    <lineage>
        <taxon>Eukaryota</taxon>
        <taxon>Viridiplantae</taxon>
        <taxon>Chlorophyta</taxon>
        <taxon>core chlorophytes</taxon>
        <taxon>Chlorodendrophyceae</taxon>
        <taxon>Chlorodendrales</taxon>
        <taxon>Chlorodendraceae</taxon>
        <taxon>Tetraselmis</taxon>
    </lineage>
</organism>
<proteinExistence type="predicted"/>
<dbReference type="AlphaFoldDB" id="A0A061RHK2"/>
<evidence type="ECO:0000313" key="1">
    <source>
        <dbReference type="EMBL" id="JAC72422.1"/>
    </source>
</evidence>
<gene>
    <name evidence="1" type="primary">AAR2</name>
    <name evidence="1" type="ORF">TSPGSL018_31376</name>
</gene>
<dbReference type="EMBL" id="GBEZ01013576">
    <property type="protein sequence ID" value="JAC72422.1"/>
    <property type="molecule type" value="Transcribed_RNA"/>
</dbReference>
<name>A0A061RHK2_9CHLO</name>
<protein>
    <submittedName>
        <fullName evidence="1">A1 cistron-splicing factor AAR2</fullName>
    </submittedName>
</protein>
<accession>A0A061RHK2</accession>
<reference evidence="1" key="1">
    <citation type="submission" date="2014-05" db="EMBL/GenBank/DDBJ databases">
        <title>The transcriptome of the halophilic microalga Tetraselmis sp. GSL018 isolated from the Great Salt Lake, Utah.</title>
        <authorList>
            <person name="Jinkerson R.E."/>
            <person name="D'Adamo S."/>
            <person name="Posewitz M.C."/>
        </authorList>
    </citation>
    <scope>NUCLEOTIDE SEQUENCE</scope>
    <source>
        <strain evidence="1">GSL018</strain>
    </source>
</reference>
<sequence length="402" mass="42526">MSGEGPAAAAAFESAVVRAFAPAGPRCETLDPGAPPLMGQDKWLGGMRSPCGRFVYGVPGSAQRVLQISVATGAVAEIGGPFPGKFKWLRGVEVPPEVMGEREFPCGACFALPSNAGAVLRIDPATQSVATVGGPFSGDWLWHGGALAANGVTRTGEVRLVGGPFPGRQKWYGGILAANGAIYGIPQTATGVLRIDPRTDECRVIAEGQLPEGGWKWHGGLATDDGRFIFGFPNNADRVLKVDTLTDEVSLIGAEGVLRSGRHRVPQDGRYKYLGGAIASDGNVYVFPCDAERVLCIEPATDEVYCVGPELLLPWAENKWQNGFRARDGAVYAIPQRAGYILRVEPRAGGGEPHVQLLPCGADFEGVKDKFEGGVMGADGCIYCIPLRAKRVLKVIPGEPSR</sequence>